<evidence type="ECO:0000256" key="1">
    <source>
        <dbReference type="SAM" id="Phobius"/>
    </source>
</evidence>
<protein>
    <submittedName>
        <fullName evidence="2">Uncharacterized protein</fullName>
    </submittedName>
</protein>
<feature type="transmembrane region" description="Helical" evidence="1">
    <location>
        <begin position="52"/>
        <end position="70"/>
    </location>
</feature>
<keyword evidence="1" id="KW-0472">Membrane</keyword>
<comment type="caution">
    <text evidence="2">The sequence shown here is derived from an EMBL/GenBank/DDBJ whole genome shotgun (WGS) entry which is preliminary data.</text>
</comment>
<proteinExistence type="predicted"/>
<feature type="transmembrane region" description="Helical" evidence="1">
    <location>
        <begin position="76"/>
        <end position="96"/>
    </location>
</feature>
<gene>
    <name evidence="2" type="ORF">GDO54_000763</name>
</gene>
<dbReference type="Proteomes" id="UP001181693">
    <property type="component" value="Unassembled WGS sequence"/>
</dbReference>
<accession>A0AAV3AVL4</accession>
<keyword evidence="3" id="KW-1185">Reference proteome</keyword>
<reference evidence="2" key="1">
    <citation type="thesis" date="2020" institute="ProQuest LLC" country="789 East Eisenhower Parkway, Ann Arbor, MI, USA">
        <title>Comparative Genomics and Chromosome Evolution.</title>
        <authorList>
            <person name="Mudd A.B."/>
        </authorList>
    </citation>
    <scope>NUCLEOTIDE SEQUENCE</scope>
    <source>
        <strain evidence="2">1538</strain>
        <tissue evidence="2">Blood</tissue>
    </source>
</reference>
<keyword evidence="1" id="KW-0812">Transmembrane</keyword>
<evidence type="ECO:0000313" key="3">
    <source>
        <dbReference type="Proteomes" id="UP001181693"/>
    </source>
</evidence>
<evidence type="ECO:0000313" key="2">
    <source>
        <dbReference type="EMBL" id="DBA33026.1"/>
    </source>
</evidence>
<dbReference type="AlphaFoldDB" id="A0AAV3AVL4"/>
<keyword evidence="1" id="KW-1133">Transmembrane helix</keyword>
<sequence>MARYLTCIVITKLKVSVMKKNIRKVAEEFLELPTCIIIIAIWKNIDKTKKRGLCSSFYTCIYTCIHSYHYTMFTPTLPIIACLVPSFLMLAVLSGFQDLLVERNADANTAQ</sequence>
<name>A0AAV3AVL4_PYXAD</name>
<dbReference type="EMBL" id="DYDO01000001">
    <property type="protein sequence ID" value="DBA33026.1"/>
    <property type="molecule type" value="Genomic_DNA"/>
</dbReference>
<organism evidence="2 3">
    <name type="scientific">Pyxicephalus adspersus</name>
    <name type="common">African bullfrog</name>
    <dbReference type="NCBI Taxonomy" id="30357"/>
    <lineage>
        <taxon>Eukaryota</taxon>
        <taxon>Metazoa</taxon>
        <taxon>Chordata</taxon>
        <taxon>Craniata</taxon>
        <taxon>Vertebrata</taxon>
        <taxon>Euteleostomi</taxon>
        <taxon>Amphibia</taxon>
        <taxon>Batrachia</taxon>
        <taxon>Anura</taxon>
        <taxon>Neobatrachia</taxon>
        <taxon>Ranoidea</taxon>
        <taxon>Pyxicephalidae</taxon>
        <taxon>Pyxicephalinae</taxon>
        <taxon>Pyxicephalus</taxon>
    </lineage>
</organism>